<name>A0ABT1SAH3_9FIRM</name>
<sequence>MYRRNNFLIATILILFLLSGCNNMSFKGKDFNYKYGVIETTGQENNSYISFYDDNLEKIGEEKIKYGSMGDGFSLPQVFKNSMFIVPKGLYSKKELTFIMEYDLDKMKIKKYNTGLQNMNSIAVDDSYIYGVNTMNFVSNIVRCNRETKKLSKVEIPNTYISYIEIYENELFAFGESNENGKMNSSLYRLDADTLNILEKIDITDIGFGQYDTVMKDNKLYFSASHSIEGTESQPINKLCEYNRESGEVRIYDLKENFPFQIMGYNDKLLITHFDPVGVIGNKISIFNVDDKNSDIVEFTHNIEQLELDDEDIIILGDGYLYRYDKNFSLKDSTLVVNERETDYHYYTTGLFKP</sequence>
<accession>A0ABT1SAH3</accession>
<dbReference type="PROSITE" id="PS51257">
    <property type="entry name" value="PROKAR_LIPOPROTEIN"/>
    <property type="match status" value="1"/>
</dbReference>
<dbReference type="RefSeq" id="WP_256311078.1">
    <property type="nucleotide sequence ID" value="NZ_JANGAC010000005.1"/>
</dbReference>
<evidence type="ECO:0000313" key="1">
    <source>
        <dbReference type="EMBL" id="MCQ4923012.1"/>
    </source>
</evidence>
<proteinExistence type="predicted"/>
<dbReference type="EMBL" id="JANGAC010000005">
    <property type="protein sequence ID" value="MCQ4923012.1"/>
    <property type="molecule type" value="Genomic_DNA"/>
</dbReference>
<organism evidence="1 2">
    <name type="scientific">Tissierella carlieri</name>
    <dbReference type="NCBI Taxonomy" id="689904"/>
    <lineage>
        <taxon>Bacteria</taxon>
        <taxon>Bacillati</taxon>
        <taxon>Bacillota</taxon>
        <taxon>Tissierellia</taxon>
        <taxon>Tissierellales</taxon>
        <taxon>Tissierellaceae</taxon>
        <taxon>Tissierella</taxon>
    </lineage>
</organism>
<protein>
    <recommendedName>
        <fullName evidence="3">Lipoprotein</fullName>
    </recommendedName>
</protein>
<reference evidence="1 2" key="1">
    <citation type="submission" date="2022-06" db="EMBL/GenBank/DDBJ databases">
        <title>Isolation of gut microbiota from human fecal samples.</title>
        <authorList>
            <person name="Pamer E.G."/>
            <person name="Barat B."/>
            <person name="Waligurski E."/>
            <person name="Medina S."/>
            <person name="Paddock L."/>
            <person name="Mostad J."/>
        </authorList>
    </citation>
    <scope>NUCLEOTIDE SEQUENCE [LARGE SCALE GENOMIC DNA]</scope>
    <source>
        <strain evidence="1 2">DFI.7.95</strain>
    </source>
</reference>
<comment type="caution">
    <text evidence="1">The sequence shown here is derived from an EMBL/GenBank/DDBJ whole genome shotgun (WGS) entry which is preliminary data.</text>
</comment>
<evidence type="ECO:0008006" key="3">
    <source>
        <dbReference type="Google" id="ProtNLM"/>
    </source>
</evidence>
<dbReference type="Proteomes" id="UP001524478">
    <property type="component" value="Unassembled WGS sequence"/>
</dbReference>
<gene>
    <name evidence="1" type="ORF">NE686_07960</name>
</gene>
<evidence type="ECO:0000313" key="2">
    <source>
        <dbReference type="Proteomes" id="UP001524478"/>
    </source>
</evidence>
<keyword evidence="2" id="KW-1185">Reference proteome</keyword>
<dbReference type="SUPFAM" id="SSF63825">
    <property type="entry name" value="YWTD domain"/>
    <property type="match status" value="1"/>
</dbReference>